<gene>
    <name evidence="2" type="ORF">SYNTR_0128</name>
</gene>
<dbReference type="KEGG" id="salq:SYNTR_0128"/>
<feature type="region of interest" description="Disordered" evidence="1">
    <location>
        <begin position="1"/>
        <end position="21"/>
    </location>
</feature>
<keyword evidence="2" id="KW-0560">Oxidoreductase</keyword>
<reference evidence="3" key="1">
    <citation type="journal article" date="2019" name="Microbiology">
        <title>Complete Genome Sequence of an Uncultured Bacterium of the Candidate Phylum Bipolaricaulota.</title>
        <authorList>
            <person name="Kadnikov V.V."/>
            <person name="Mardanov A.V."/>
            <person name="Beletsky A.V."/>
            <person name="Frank Y.A."/>
            <person name="Karnachuk O.V."/>
            <person name="Ravin N.V."/>
        </authorList>
    </citation>
    <scope>NUCLEOTIDE SEQUENCE [LARGE SCALE GENOMIC DNA]</scope>
</reference>
<evidence type="ECO:0000256" key="1">
    <source>
        <dbReference type="SAM" id="MobiDB-lite"/>
    </source>
</evidence>
<dbReference type="Proteomes" id="UP000426444">
    <property type="component" value="Chromosome"/>
</dbReference>
<dbReference type="AlphaFoldDB" id="A0A6I6DDV8"/>
<dbReference type="EC" id="1.2.7.-" evidence="2"/>
<accession>A0A6I6DDV8</accession>
<proteinExistence type="predicted"/>
<sequence>MAPTTLMGQVTTTTPRGRTREQAGYPLKAAEMLATVDGSAYIARTAVYSPAQVTKTKRAIKKAFEAQMAGLGFSMVEILSTCPTNWGMNPLKAIKHVEENMVPVYPLGEFKIPAKENK</sequence>
<protein>
    <submittedName>
        <fullName evidence="2">2-oxoglutarate/2-oxoacid ferredoxin oxidoreductase, beta subunit</fullName>
        <ecNumber evidence="2">1.2.7.-</ecNumber>
    </submittedName>
</protein>
<evidence type="ECO:0000313" key="2">
    <source>
        <dbReference type="EMBL" id="QGT98721.1"/>
    </source>
</evidence>
<keyword evidence="3" id="KW-1185">Reference proteome</keyword>
<name>A0A6I6DDV8_9FIRM</name>
<dbReference type="EMBL" id="CP046457">
    <property type="protein sequence ID" value="QGT98721.1"/>
    <property type="molecule type" value="Genomic_DNA"/>
</dbReference>
<dbReference type="PANTHER" id="PTHR48084">
    <property type="entry name" value="2-OXOGLUTARATE OXIDOREDUCTASE SUBUNIT KORB-RELATED"/>
    <property type="match status" value="1"/>
</dbReference>
<dbReference type="SUPFAM" id="SSF52518">
    <property type="entry name" value="Thiamin diphosphate-binding fold (THDP-binding)"/>
    <property type="match status" value="1"/>
</dbReference>
<feature type="compositionally biased region" description="Polar residues" evidence="1">
    <location>
        <begin position="1"/>
        <end position="16"/>
    </location>
</feature>
<evidence type="ECO:0000313" key="3">
    <source>
        <dbReference type="Proteomes" id="UP000426444"/>
    </source>
</evidence>
<dbReference type="Gene3D" id="3.40.50.970">
    <property type="match status" value="1"/>
</dbReference>
<dbReference type="InterPro" id="IPR029061">
    <property type="entry name" value="THDP-binding"/>
</dbReference>
<dbReference type="InterPro" id="IPR051457">
    <property type="entry name" value="2-oxoacid:Fd_oxidoreductase"/>
</dbReference>
<organism evidence="2 3">
    <name type="scientific">Candidatus Syntrophocurvum alkaliphilum</name>
    <dbReference type="NCBI Taxonomy" id="2293317"/>
    <lineage>
        <taxon>Bacteria</taxon>
        <taxon>Bacillati</taxon>
        <taxon>Bacillota</taxon>
        <taxon>Clostridia</taxon>
        <taxon>Eubacteriales</taxon>
        <taxon>Syntrophomonadaceae</taxon>
        <taxon>Candidatus Syntrophocurvum</taxon>
    </lineage>
</organism>
<dbReference type="GO" id="GO:0016491">
    <property type="term" value="F:oxidoreductase activity"/>
    <property type="evidence" value="ECO:0007669"/>
    <property type="project" value="UniProtKB-KW"/>
</dbReference>
<dbReference type="PANTHER" id="PTHR48084:SF3">
    <property type="entry name" value="SUBUNIT OF PYRUVATE:FLAVODOXIN OXIDOREDUCTASE"/>
    <property type="match status" value="1"/>
</dbReference>